<dbReference type="PANTHER" id="PTHR33406:SF6">
    <property type="entry name" value="MEMBRANE PROTEIN YDGH-RELATED"/>
    <property type="match status" value="1"/>
</dbReference>
<proteinExistence type="inferred from homology"/>
<feature type="transmembrane region" description="Helical" evidence="8">
    <location>
        <begin position="619"/>
        <end position="638"/>
    </location>
</feature>
<feature type="transmembrane region" description="Helical" evidence="8">
    <location>
        <begin position="659"/>
        <end position="681"/>
    </location>
</feature>
<sequence length="754" mass="77133">MNALVRVLTGRRSWIIALVGLLLGGWMIAGLGQAERTPDPLATLPAGFGSTEGQALLGELPDEGSSTAIVLFTRDEGPISDDLPALGEVMASVGQTYDTGEGEPAAAPGGPAEGEVGESGPPAEATDGEQAGPPPGADAGDEGAGGPPPGVTEGGIPVIPSEDGTAALSVLTLEAPSASVAQEVVTDLRADLDEAVPEGVTAQVTGPAAIQADLASVFDGANVTLLAVTASVVALLLIVTYRSPILWIVPLVVVGVADQVAATVATRVLDVTGVPWDESTIGILSVLVFGAGTNYALLLISRYRDELRRHHDRHEAMAVALRRASEAVIASASTVVVGVLSLLLSVFPSTRGLGLASAVGVVVAALGVLVLLPGALVVFGRWIFWPQVPREGQQVLSESRSLWRRIGDTVARAPGVSILATLGVLAAMAFGLTQTVSGLPPEDQFLETPEAITASERLAESFPAGTSDPVLVVTRTDDPAVVEELAGRVGDVDGVTSATAVEPVEGIGQVQVVLEADPGSDASADTVADVRAELEGEGGTYVTGGAATSADESAGNVRDRWVVMPLILVLVLGALMGLLRSVLAPIILVTSVVATFAAALGVSWWLFTGIFGFSAIDASMPLLAFLFLVALGVDYNIFLITRTLEEAKVHGTREGVLRALGATGGVITSAGILLAAVFAVLGVLPLVVLAQIGVVICIGVLMDTLVVRTVLVPAIVRVLGPTFWWPRKVDPVGQAEHAGRADRADDQEPVAVSG</sequence>
<keyword evidence="6 8" id="KW-0472">Membrane</keyword>
<keyword evidence="3" id="KW-1003">Cell membrane</keyword>
<evidence type="ECO:0000256" key="6">
    <source>
        <dbReference type="ARBA" id="ARBA00023136"/>
    </source>
</evidence>
<reference evidence="10 11" key="1">
    <citation type="submission" date="2024-09" db="EMBL/GenBank/DDBJ databases">
        <authorList>
            <person name="Sun Q."/>
            <person name="Mori K."/>
        </authorList>
    </citation>
    <scope>NUCLEOTIDE SEQUENCE [LARGE SCALE GENOMIC DNA]</scope>
    <source>
        <strain evidence="10 11">JCM 12763</strain>
    </source>
</reference>
<evidence type="ECO:0000256" key="2">
    <source>
        <dbReference type="ARBA" id="ARBA00010157"/>
    </source>
</evidence>
<evidence type="ECO:0000313" key="11">
    <source>
        <dbReference type="Proteomes" id="UP001589613"/>
    </source>
</evidence>
<evidence type="ECO:0000256" key="5">
    <source>
        <dbReference type="ARBA" id="ARBA00022989"/>
    </source>
</evidence>
<evidence type="ECO:0000256" key="3">
    <source>
        <dbReference type="ARBA" id="ARBA00022475"/>
    </source>
</evidence>
<feature type="compositionally biased region" description="Low complexity" evidence="7">
    <location>
        <begin position="102"/>
        <end position="131"/>
    </location>
</feature>
<feature type="region of interest" description="Disordered" evidence="7">
    <location>
        <begin position="96"/>
        <end position="156"/>
    </location>
</feature>
<dbReference type="Proteomes" id="UP001589613">
    <property type="component" value="Unassembled WGS sequence"/>
</dbReference>
<feature type="transmembrane region" description="Helical" evidence="8">
    <location>
        <begin position="246"/>
        <end position="269"/>
    </location>
</feature>
<feature type="transmembrane region" description="Helical" evidence="8">
    <location>
        <begin position="561"/>
        <end position="579"/>
    </location>
</feature>
<feature type="transmembrane region" description="Helical" evidence="8">
    <location>
        <begin position="281"/>
        <end position="300"/>
    </location>
</feature>
<dbReference type="Pfam" id="PF03176">
    <property type="entry name" value="MMPL"/>
    <property type="match status" value="2"/>
</dbReference>
<dbReference type="InterPro" id="IPR000731">
    <property type="entry name" value="SSD"/>
</dbReference>
<gene>
    <name evidence="10" type="ORF">ACFFN0_13530</name>
</gene>
<feature type="transmembrane region" description="Helical" evidence="8">
    <location>
        <begin position="353"/>
        <end position="380"/>
    </location>
</feature>
<dbReference type="EMBL" id="JBHMAX010000024">
    <property type="protein sequence ID" value="MFB9733065.1"/>
    <property type="molecule type" value="Genomic_DNA"/>
</dbReference>
<feature type="transmembrane region" description="Helical" evidence="8">
    <location>
        <begin position="586"/>
        <end position="607"/>
    </location>
</feature>
<feature type="transmembrane region" description="Helical" evidence="8">
    <location>
        <begin position="327"/>
        <end position="347"/>
    </location>
</feature>
<dbReference type="PANTHER" id="PTHR33406">
    <property type="entry name" value="MEMBRANE PROTEIN MJ1562-RELATED"/>
    <property type="match status" value="1"/>
</dbReference>
<accession>A0ABV5V5R2</accession>
<feature type="transmembrane region" description="Helical" evidence="8">
    <location>
        <begin position="220"/>
        <end position="239"/>
    </location>
</feature>
<dbReference type="RefSeq" id="WP_141338007.1">
    <property type="nucleotide sequence ID" value="NZ_JBHMAX010000024.1"/>
</dbReference>
<evidence type="ECO:0000313" key="10">
    <source>
        <dbReference type="EMBL" id="MFB9733065.1"/>
    </source>
</evidence>
<keyword evidence="5 8" id="KW-1133">Transmembrane helix</keyword>
<evidence type="ECO:0000256" key="8">
    <source>
        <dbReference type="SAM" id="Phobius"/>
    </source>
</evidence>
<evidence type="ECO:0000256" key="1">
    <source>
        <dbReference type="ARBA" id="ARBA00004651"/>
    </source>
</evidence>
<protein>
    <submittedName>
        <fullName evidence="10">MMPL family transporter</fullName>
    </submittedName>
</protein>
<dbReference type="Gene3D" id="1.20.1640.10">
    <property type="entry name" value="Multidrug efflux transporter AcrB transmembrane domain"/>
    <property type="match status" value="2"/>
</dbReference>
<dbReference type="InterPro" id="IPR050545">
    <property type="entry name" value="Mycobact_MmpL"/>
</dbReference>
<dbReference type="SUPFAM" id="SSF82866">
    <property type="entry name" value="Multidrug efflux transporter AcrB transmembrane domain"/>
    <property type="match status" value="2"/>
</dbReference>
<comment type="subcellular location">
    <subcellularLocation>
        <location evidence="1">Cell membrane</location>
        <topology evidence="1">Multi-pass membrane protein</topology>
    </subcellularLocation>
</comment>
<comment type="similarity">
    <text evidence="2">Belongs to the resistance-nodulation-cell division (RND) (TC 2.A.6) family. MmpL subfamily.</text>
</comment>
<keyword evidence="4 8" id="KW-0812">Transmembrane</keyword>
<feature type="transmembrane region" description="Helical" evidence="8">
    <location>
        <begin position="410"/>
        <end position="432"/>
    </location>
</feature>
<evidence type="ECO:0000256" key="4">
    <source>
        <dbReference type="ARBA" id="ARBA00022692"/>
    </source>
</evidence>
<comment type="caution">
    <text evidence="10">The sequence shown here is derived from an EMBL/GenBank/DDBJ whole genome shotgun (WGS) entry which is preliminary data.</text>
</comment>
<feature type="domain" description="SSD" evidence="9">
    <location>
        <begin position="589"/>
        <end position="717"/>
    </location>
</feature>
<organism evidence="10 11">
    <name type="scientific">Ornithinimicrobium kibberense</name>
    <dbReference type="NCBI Taxonomy" id="282060"/>
    <lineage>
        <taxon>Bacteria</taxon>
        <taxon>Bacillati</taxon>
        <taxon>Actinomycetota</taxon>
        <taxon>Actinomycetes</taxon>
        <taxon>Micrococcales</taxon>
        <taxon>Ornithinimicrobiaceae</taxon>
        <taxon>Ornithinimicrobium</taxon>
    </lineage>
</organism>
<dbReference type="InterPro" id="IPR004869">
    <property type="entry name" value="MMPL_dom"/>
</dbReference>
<name>A0ABV5V5R2_9MICO</name>
<evidence type="ECO:0000259" key="9">
    <source>
        <dbReference type="PROSITE" id="PS50156"/>
    </source>
</evidence>
<feature type="transmembrane region" description="Helical" evidence="8">
    <location>
        <begin position="687"/>
        <end position="707"/>
    </location>
</feature>
<feature type="domain" description="SSD" evidence="9">
    <location>
        <begin position="261"/>
        <end position="378"/>
    </location>
</feature>
<evidence type="ECO:0000256" key="7">
    <source>
        <dbReference type="SAM" id="MobiDB-lite"/>
    </source>
</evidence>
<dbReference type="PROSITE" id="PS50156">
    <property type="entry name" value="SSD"/>
    <property type="match status" value="2"/>
</dbReference>
<keyword evidence="11" id="KW-1185">Reference proteome</keyword>